<feature type="region of interest" description="Disordered" evidence="1">
    <location>
        <begin position="176"/>
        <end position="204"/>
    </location>
</feature>
<evidence type="ECO:0000259" key="2">
    <source>
        <dbReference type="Pfam" id="PF12927"/>
    </source>
</evidence>
<proteinExistence type="predicted"/>
<feature type="domain" description="DUF3835" evidence="2">
    <location>
        <begin position="308"/>
        <end position="376"/>
    </location>
</feature>
<reference evidence="3" key="1">
    <citation type="submission" date="2023-03" db="EMBL/GenBank/DDBJ databases">
        <title>Massive genome expansion in bonnet fungi (Mycena s.s.) driven by repeated elements and novel gene families across ecological guilds.</title>
        <authorList>
            <consortium name="Lawrence Berkeley National Laboratory"/>
            <person name="Harder C.B."/>
            <person name="Miyauchi S."/>
            <person name="Viragh M."/>
            <person name="Kuo A."/>
            <person name="Thoen E."/>
            <person name="Andreopoulos B."/>
            <person name="Lu D."/>
            <person name="Skrede I."/>
            <person name="Drula E."/>
            <person name="Henrissat B."/>
            <person name="Morin E."/>
            <person name="Kohler A."/>
            <person name="Barry K."/>
            <person name="LaButti K."/>
            <person name="Morin E."/>
            <person name="Salamov A."/>
            <person name="Lipzen A."/>
            <person name="Mereny Z."/>
            <person name="Hegedus B."/>
            <person name="Baldrian P."/>
            <person name="Stursova M."/>
            <person name="Weitz H."/>
            <person name="Taylor A."/>
            <person name="Grigoriev I.V."/>
            <person name="Nagy L.G."/>
            <person name="Martin F."/>
            <person name="Kauserud H."/>
        </authorList>
    </citation>
    <scope>NUCLEOTIDE SEQUENCE</scope>
    <source>
        <strain evidence="3">CBHHK173m</strain>
    </source>
</reference>
<dbReference type="InterPro" id="IPR024325">
    <property type="entry name" value="DUF3835"/>
</dbReference>
<feature type="compositionally biased region" description="Basic and acidic residues" evidence="1">
    <location>
        <begin position="567"/>
        <end position="585"/>
    </location>
</feature>
<feature type="compositionally biased region" description="Low complexity" evidence="1">
    <location>
        <begin position="484"/>
        <end position="494"/>
    </location>
</feature>
<feature type="compositionally biased region" description="Polar residues" evidence="1">
    <location>
        <begin position="510"/>
        <end position="540"/>
    </location>
</feature>
<sequence length="597" mass="64326">MAAQTRNLNDGSAQALQALLNSLTPGAPVEGGRKLSTADVQKLSEKLKELVGDSAGESNDEGQLLNEEGLPIIDITEPLQALDSPLTSTIPEEEPPIPIAVLPLSEQERLRRERDQILDMLEEEEQAERAKVDASTQEQRQEILRKRKKAAQDELDRLKAAKDMHKKMGKALLRGLSTPGEENTSTAPSVPVPDPAVAVESYTPTPRKSVKFADAAIEVETPLNAQQSNTPDWGDVVPARLRPNSGRFITNAQSDAHPMKMQVVERIPGKHQLDRPQPDSDDESEPPESPTAADSEEDEGFMSDEGLAEEADVDYAQHQREILLEYHTKRAKMAETTSDAMKSHAHAQDSVSHTPDDSLNQPARKPAISHFQANRLTSSYNAAVPASSKSLGAHVLPASSARTLQRAIRVGKLDSENRLVGGEAGESESGEDEEDAGMQEIRELLQKGEVYNLGPEGNFIHTVPPSKAPPGAPAVATSDPPPRLSSSRKPPTSKFKLARGGARPIGPLSPNISAALSPTPPFSATRSSPNLPSDSPTPVLSSVVEKPSSLTAPFASMIIDSPSFPAEGRRLDRPPTVRTAADSEKPVKVSRFLAERM</sequence>
<gene>
    <name evidence="3" type="ORF">B0H15DRAFT_846429</name>
</gene>
<name>A0AAD6XQP9_9AGAR</name>
<feature type="compositionally biased region" description="Acidic residues" evidence="1">
    <location>
        <begin position="425"/>
        <end position="437"/>
    </location>
</feature>
<feature type="region of interest" description="Disordered" evidence="1">
    <location>
        <begin position="560"/>
        <end position="585"/>
    </location>
</feature>
<dbReference type="EMBL" id="JARJCN010000033">
    <property type="protein sequence ID" value="KAJ7085801.1"/>
    <property type="molecule type" value="Genomic_DNA"/>
</dbReference>
<evidence type="ECO:0000313" key="4">
    <source>
        <dbReference type="Proteomes" id="UP001222325"/>
    </source>
</evidence>
<evidence type="ECO:0000313" key="3">
    <source>
        <dbReference type="EMBL" id="KAJ7085801.1"/>
    </source>
</evidence>
<accession>A0AAD6XQP9</accession>
<dbReference type="AlphaFoldDB" id="A0AAD6XQP9"/>
<dbReference type="Proteomes" id="UP001222325">
    <property type="component" value="Unassembled WGS sequence"/>
</dbReference>
<feature type="region of interest" description="Disordered" evidence="1">
    <location>
        <begin position="221"/>
        <end position="315"/>
    </location>
</feature>
<protein>
    <recommendedName>
        <fullName evidence="2">DUF3835 domain-containing protein</fullName>
    </recommendedName>
</protein>
<comment type="caution">
    <text evidence="3">The sequence shown here is derived from an EMBL/GenBank/DDBJ whole genome shotgun (WGS) entry which is preliminary data.</text>
</comment>
<feature type="region of interest" description="Disordered" evidence="1">
    <location>
        <begin position="124"/>
        <end position="152"/>
    </location>
</feature>
<feature type="compositionally biased region" description="Basic and acidic residues" evidence="1">
    <location>
        <begin position="267"/>
        <end position="278"/>
    </location>
</feature>
<feature type="region of interest" description="Disordered" evidence="1">
    <location>
        <begin position="410"/>
        <end position="542"/>
    </location>
</feature>
<organism evidence="3 4">
    <name type="scientific">Mycena belliarum</name>
    <dbReference type="NCBI Taxonomy" id="1033014"/>
    <lineage>
        <taxon>Eukaryota</taxon>
        <taxon>Fungi</taxon>
        <taxon>Dikarya</taxon>
        <taxon>Basidiomycota</taxon>
        <taxon>Agaricomycotina</taxon>
        <taxon>Agaricomycetes</taxon>
        <taxon>Agaricomycetidae</taxon>
        <taxon>Agaricales</taxon>
        <taxon>Marasmiineae</taxon>
        <taxon>Mycenaceae</taxon>
        <taxon>Mycena</taxon>
    </lineage>
</organism>
<feature type="region of interest" description="Disordered" evidence="1">
    <location>
        <begin position="333"/>
        <end position="369"/>
    </location>
</feature>
<keyword evidence="4" id="KW-1185">Reference proteome</keyword>
<feature type="compositionally biased region" description="Acidic residues" evidence="1">
    <location>
        <begin position="294"/>
        <end position="313"/>
    </location>
</feature>
<feature type="compositionally biased region" description="Basic and acidic residues" evidence="1">
    <location>
        <begin position="139"/>
        <end position="152"/>
    </location>
</feature>
<dbReference type="Pfam" id="PF12927">
    <property type="entry name" value="DUF3835"/>
    <property type="match status" value="2"/>
</dbReference>
<feature type="compositionally biased region" description="Polar residues" evidence="1">
    <location>
        <begin position="349"/>
        <end position="361"/>
    </location>
</feature>
<feature type="domain" description="DUF3835" evidence="2">
    <location>
        <begin position="581"/>
        <end position="597"/>
    </location>
</feature>
<evidence type="ECO:0000256" key="1">
    <source>
        <dbReference type="SAM" id="MobiDB-lite"/>
    </source>
</evidence>